<dbReference type="FunFam" id="3.40.449.10:FF:000005">
    <property type="entry name" value="Phosphoenolpyruvate carboxykinase [GTP]"/>
    <property type="match status" value="1"/>
</dbReference>
<dbReference type="GO" id="GO:0005525">
    <property type="term" value="F:GTP binding"/>
    <property type="evidence" value="ECO:0007669"/>
    <property type="project" value="UniProtKB-UniRule"/>
</dbReference>
<evidence type="ECO:0000256" key="10">
    <source>
        <dbReference type="ARBA" id="ARBA00023239"/>
    </source>
</evidence>
<evidence type="ECO:0000256" key="2">
    <source>
        <dbReference type="ARBA" id="ARBA00005796"/>
    </source>
</evidence>
<reference evidence="14" key="1">
    <citation type="submission" date="2024-06" db="EMBL/GenBank/DDBJ databases">
        <title>The genome sequences of Kitasatospora sp. strain HUAS MG31.</title>
        <authorList>
            <person name="Mo P."/>
        </authorList>
    </citation>
    <scope>NUCLEOTIDE SEQUENCE</scope>
    <source>
        <strain evidence="14">HUAS MG31</strain>
    </source>
</reference>
<feature type="binding site" evidence="11">
    <location>
        <position position="81"/>
    </location>
    <ligand>
        <name>substrate</name>
    </ligand>
</feature>
<dbReference type="InterPro" id="IPR035078">
    <property type="entry name" value="PEP_carboxykinase_GTP_N"/>
</dbReference>
<dbReference type="SUPFAM" id="SSF68923">
    <property type="entry name" value="PEP carboxykinase N-terminal domain"/>
    <property type="match status" value="1"/>
</dbReference>
<feature type="binding site" evidence="11">
    <location>
        <begin position="389"/>
        <end position="391"/>
    </location>
    <ligand>
        <name>substrate</name>
    </ligand>
</feature>
<dbReference type="AlphaFoldDB" id="A0AAU8JXS7"/>
<feature type="binding site" evidence="11">
    <location>
        <position position="422"/>
    </location>
    <ligand>
        <name>GTP</name>
        <dbReference type="ChEBI" id="CHEBI:37565"/>
    </ligand>
</feature>
<feature type="binding site" evidence="11">
    <location>
        <begin position="275"/>
        <end position="280"/>
    </location>
    <ligand>
        <name>GTP</name>
        <dbReference type="ChEBI" id="CHEBI:37565"/>
    </ligand>
</feature>
<feature type="binding site" evidence="11">
    <location>
        <position position="274"/>
    </location>
    <ligand>
        <name>substrate</name>
    </ligand>
</feature>
<dbReference type="EC" id="4.1.1.32" evidence="11"/>
<keyword evidence="7 11" id="KW-0210">Decarboxylase</keyword>
<keyword evidence="8 11" id="KW-0342">GTP-binding</keyword>
<dbReference type="PANTHER" id="PTHR11561">
    <property type="entry name" value="PHOSPHOENOLPYRUVATE CARBOXYKINASE"/>
    <property type="match status" value="1"/>
</dbReference>
<feature type="binding site" evidence="11">
    <location>
        <position position="232"/>
    </location>
    <ligand>
        <name>Mn(2+)</name>
        <dbReference type="ChEBI" id="CHEBI:29035"/>
    </ligand>
</feature>
<comment type="catalytic activity">
    <reaction evidence="11">
        <text>oxaloacetate + GTP = phosphoenolpyruvate + GDP + CO2</text>
        <dbReference type="Rhea" id="RHEA:10388"/>
        <dbReference type="ChEBI" id="CHEBI:16452"/>
        <dbReference type="ChEBI" id="CHEBI:16526"/>
        <dbReference type="ChEBI" id="CHEBI:37565"/>
        <dbReference type="ChEBI" id="CHEBI:58189"/>
        <dbReference type="ChEBI" id="CHEBI:58702"/>
        <dbReference type="EC" id="4.1.1.32"/>
    </reaction>
</comment>
<comment type="similarity">
    <text evidence="2 11">Belongs to the phosphoenolpyruvate carboxykinase [GTP] family.</text>
</comment>
<gene>
    <name evidence="11" type="primary">pckG</name>
    <name evidence="14" type="ORF">ABWK59_20805</name>
</gene>
<evidence type="ECO:0000256" key="9">
    <source>
        <dbReference type="ARBA" id="ARBA00023211"/>
    </source>
</evidence>
<protein>
    <recommendedName>
        <fullName evidence="11">Phosphoenolpyruvate carboxykinase [GTP]</fullName>
        <shortName evidence="11">PEP carboxykinase</shortName>
        <shortName evidence="11">PEPCK</shortName>
        <ecNumber evidence="11">4.1.1.32</ecNumber>
    </recommendedName>
    <alternativeName>
        <fullName evidence="11">GTP-dependent phosphoenolpyruvate carboxykinase</fullName>
        <shortName evidence="11">GTP-PEPCK</shortName>
    </alternativeName>
</protein>
<keyword evidence="4 11" id="KW-0312">Gluconeogenesis</keyword>
<keyword evidence="6 11" id="KW-0547">Nucleotide-binding</keyword>
<dbReference type="PIRSF" id="PIRSF001348">
    <property type="entry name" value="PEP_carboxykinase_GTP"/>
    <property type="match status" value="1"/>
</dbReference>
<comment type="cofactor">
    <cofactor evidence="11">
        <name>Mn(2+)</name>
        <dbReference type="ChEBI" id="CHEBI:29035"/>
    </cofactor>
    <text evidence="11">Binds 1 Mn(2+) ion per subunit.</text>
</comment>
<name>A0AAU8JXS7_9ACTN</name>
<evidence type="ECO:0000313" key="14">
    <source>
        <dbReference type="EMBL" id="XCM81181.1"/>
    </source>
</evidence>
<feature type="domain" description="Phosphoenolpyruvate carboxykinase GTP-utilising N-terminal" evidence="13">
    <location>
        <begin position="22"/>
        <end position="244"/>
    </location>
</feature>
<evidence type="ECO:0000256" key="4">
    <source>
        <dbReference type="ARBA" id="ARBA00022432"/>
    </source>
</evidence>
<dbReference type="GO" id="GO:0005829">
    <property type="term" value="C:cytosol"/>
    <property type="evidence" value="ECO:0007669"/>
    <property type="project" value="TreeGrafter"/>
</dbReference>
<keyword evidence="5 11" id="KW-0479">Metal-binding</keyword>
<dbReference type="InterPro" id="IPR008209">
    <property type="entry name" value="PEP_carboxykinase_GTP"/>
</dbReference>
<keyword evidence="10 11" id="KW-0456">Lyase</keyword>
<evidence type="ECO:0000259" key="12">
    <source>
        <dbReference type="Pfam" id="PF00821"/>
    </source>
</evidence>
<dbReference type="KEGG" id="kcm:ABWK59_20805"/>
<feature type="binding site" evidence="11">
    <location>
        <position position="252"/>
    </location>
    <ligand>
        <name>Mn(2+)</name>
        <dbReference type="ChEBI" id="CHEBI:29035"/>
    </ligand>
</feature>
<dbReference type="GO" id="GO:0030145">
    <property type="term" value="F:manganese ion binding"/>
    <property type="evidence" value="ECO:0007669"/>
    <property type="project" value="UniProtKB-UniRule"/>
</dbReference>
<keyword evidence="11" id="KW-0963">Cytoplasm</keyword>
<comment type="pathway">
    <text evidence="1 11">Carbohydrate biosynthesis; gluconeogenesis.</text>
</comment>
<dbReference type="GO" id="GO:0006107">
    <property type="term" value="P:oxaloacetate metabolic process"/>
    <property type="evidence" value="ECO:0007669"/>
    <property type="project" value="TreeGrafter"/>
</dbReference>
<dbReference type="PANTHER" id="PTHR11561:SF0">
    <property type="entry name" value="PHOSPHOENOLPYRUVATE CARBOXYKINASE [GTP]-RELATED"/>
    <property type="match status" value="1"/>
</dbReference>
<evidence type="ECO:0000259" key="13">
    <source>
        <dbReference type="Pfam" id="PF17297"/>
    </source>
</evidence>
<dbReference type="InterPro" id="IPR008210">
    <property type="entry name" value="PEP_carboxykinase_N"/>
</dbReference>
<evidence type="ECO:0000256" key="3">
    <source>
        <dbReference type="ARBA" id="ARBA00011245"/>
    </source>
</evidence>
<dbReference type="InterPro" id="IPR018091">
    <property type="entry name" value="PEP_carboxykin_GTP_CS"/>
</dbReference>
<sequence length="608" mass="66716">MSSLNSALAESAPTRHKRLAAWVTEIAELTQPDRIEWCDGSEEEFQRLADLLVEQGTFKKLNSEKRPNSYYAASDPSDVARVEDRTYICSEQEKDAGPTNNWKAPAEMREVFAGENGLFRGSMKGRTMYVVPFSMGPVGSPLAAYGVEITDSAYVAVSMRVMTRMGQAVIDQLGEDGEFVKAVHTVGAPLAEGEADVPWPCNSTKYISHFPETREIWSFGSGYGGNALLGKKCYALRIASTMAREEGWLAEHMLVLKLTPPNGEAKYIAAAFPSACGKTNLAMLQPTIPGWKVETIGDDIAWMRFGADGRLYAINPEAGFFGVAPGTGVETNANAIDTLWGNTVFTNVALTDDGDVWWEGLTEQPPAHLTDWRGNDWTPESGTPAAHPNARFAVPAAQCPTIAPEWEDPAGVPISAILFGGRRATAVPLVTESFDWQHGVFLGANIASEKTAAQEGTVGELRRDPFAMLPFCGYNMGDYFAHWLKIGRQADADKLPKIFYVNWFRKNSAGKFIWPGFGENSRVLKWIVERLDGTAEGVETAIGVLPKVEGFDLDGLDIAQSDLDLLFSVDADIWRQEAALVPSHLEMFGEHTPTELWDEYRALVKRLG</sequence>
<dbReference type="EMBL" id="CP159872">
    <property type="protein sequence ID" value="XCM81181.1"/>
    <property type="molecule type" value="Genomic_DNA"/>
</dbReference>
<evidence type="ECO:0000256" key="11">
    <source>
        <dbReference type="HAMAP-Rule" id="MF_00452"/>
    </source>
</evidence>
<dbReference type="CDD" id="cd00819">
    <property type="entry name" value="PEPCK_GTP"/>
    <property type="match status" value="1"/>
</dbReference>
<dbReference type="Gene3D" id="2.170.8.10">
    <property type="entry name" value="Phosphoenolpyruvate Carboxykinase, domain 2"/>
    <property type="match status" value="1"/>
</dbReference>
<dbReference type="SUPFAM" id="SSF53795">
    <property type="entry name" value="PEP carboxykinase-like"/>
    <property type="match status" value="1"/>
</dbReference>
<dbReference type="GO" id="GO:0071333">
    <property type="term" value="P:cellular response to glucose stimulus"/>
    <property type="evidence" value="ECO:0007669"/>
    <property type="project" value="TreeGrafter"/>
</dbReference>
<dbReference type="Pfam" id="PF17297">
    <property type="entry name" value="PEPCK_N"/>
    <property type="match status" value="1"/>
</dbReference>
<dbReference type="InterPro" id="IPR035077">
    <property type="entry name" value="PEP_carboxykinase_GTP_C"/>
</dbReference>
<comment type="function">
    <text evidence="11">Catalyzes the conversion of oxaloacetate (OAA) to phosphoenolpyruvate (PEP), the rate-limiting step in the metabolic pathway that produces glucose from lactate and other precursors derived from the citric acid cycle.</text>
</comment>
<evidence type="ECO:0000256" key="6">
    <source>
        <dbReference type="ARBA" id="ARBA00022741"/>
    </source>
</evidence>
<comment type="subunit">
    <text evidence="3 11">Monomer.</text>
</comment>
<evidence type="ECO:0000256" key="1">
    <source>
        <dbReference type="ARBA" id="ARBA00004742"/>
    </source>
</evidence>
<dbReference type="GO" id="GO:0042594">
    <property type="term" value="P:response to starvation"/>
    <property type="evidence" value="ECO:0007669"/>
    <property type="project" value="TreeGrafter"/>
</dbReference>
<keyword evidence="9 11" id="KW-0464">Manganese</keyword>
<dbReference type="Pfam" id="PF00821">
    <property type="entry name" value="PEPCK_GTP"/>
    <property type="match status" value="1"/>
</dbReference>
<evidence type="ECO:0000256" key="8">
    <source>
        <dbReference type="ARBA" id="ARBA00023134"/>
    </source>
</evidence>
<dbReference type="GO" id="GO:0004613">
    <property type="term" value="F:phosphoenolpyruvate carboxykinase (GTP) activity"/>
    <property type="evidence" value="ECO:0007669"/>
    <property type="project" value="UniProtKB-UniRule"/>
</dbReference>
<dbReference type="InterPro" id="IPR013035">
    <property type="entry name" value="PEP_carboxykinase_C"/>
</dbReference>
<dbReference type="GO" id="GO:0033993">
    <property type="term" value="P:response to lipid"/>
    <property type="evidence" value="ECO:0007669"/>
    <property type="project" value="TreeGrafter"/>
</dbReference>
<dbReference type="Gene3D" id="3.90.228.20">
    <property type="match status" value="1"/>
</dbReference>
<dbReference type="GO" id="GO:0006094">
    <property type="term" value="P:gluconeogenesis"/>
    <property type="evidence" value="ECO:0007669"/>
    <property type="project" value="UniProtKB-UniRule"/>
</dbReference>
<dbReference type="GO" id="GO:0019543">
    <property type="term" value="P:propionate catabolic process"/>
    <property type="evidence" value="ECO:0007669"/>
    <property type="project" value="TreeGrafter"/>
</dbReference>
<dbReference type="HAMAP" id="MF_00452">
    <property type="entry name" value="PEPCK_GTP"/>
    <property type="match status" value="1"/>
</dbReference>
<dbReference type="GO" id="GO:0046327">
    <property type="term" value="P:glycerol biosynthetic process from pyruvate"/>
    <property type="evidence" value="ECO:0007669"/>
    <property type="project" value="TreeGrafter"/>
</dbReference>
<organism evidence="14">
    <name type="scientific">Kitasatospora camelliae</name>
    <dbReference type="NCBI Taxonomy" id="3156397"/>
    <lineage>
        <taxon>Bacteria</taxon>
        <taxon>Bacillati</taxon>
        <taxon>Actinomycetota</taxon>
        <taxon>Actinomycetes</taxon>
        <taxon>Kitasatosporales</taxon>
        <taxon>Streptomycetaceae</taxon>
        <taxon>Kitasatospora</taxon>
    </lineage>
</organism>
<proteinExistence type="inferred from homology"/>
<feature type="binding site" evidence="11">
    <location>
        <begin position="223"/>
        <end position="225"/>
    </location>
    <ligand>
        <name>substrate</name>
    </ligand>
</feature>
<dbReference type="Gene3D" id="3.40.449.10">
    <property type="entry name" value="Phosphoenolpyruvate Carboxykinase, domain 1"/>
    <property type="match status" value="1"/>
</dbReference>
<feature type="binding site" evidence="11">
    <location>
        <position position="299"/>
    </location>
    <ligand>
        <name>Mn(2+)</name>
        <dbReference type="ChEBI" id="CHEBI:29035"/>
    </ligand>
</feature>
<comment type="subcellular location">
    <subcellularLocation>
        <location evidence="11">Cytoplasm</location>
    </subcellularLocation>
</comment>
<dbReference type="PROSITE" id="PS00505">
    <property type="entry name" value="PEPCK_GTP"/>
    <property type="match status" value="1"/>
</dbReference>
<evidence type="ECO:0000256" key="7">
    <source>
        <dbReference type="ARBA" id="ARBA00022793"/>
    </source>
</evidence>
<evidence type="ECO:0000256" key="5">
    <source>
        <dbReference type="ARBA" id="ARBA00022723"/>
    </source>
</evidence>
<feature type="active site" evidence="11">
    <location>
        <position position="276"/>
    </location>
</feature>
<dbReference type="NCBIfam" id="NF003253">
    <property type="entry name" value="PRK04210.1"/>
    <property type="match status" value="1"/>
</dbReference>
<feature type="binding site" evidence="11">
    <location>
        <position position="391"/>
    </location>
    <ligand>
        <name>GTP</name>
        <dbReference type="ChEBI" id="CHEBI:37565"/>
    </ligand>
</feature>
<feature type="domain" description="Phosphoenolpyruvate carboxykinase C-terminal P-loop" evidence="12">
    <location>
        <begin position="248"/>
        <end position="605"/>
    </location>
</feature>
<feature type="binding site" evidence="11">
    <location>
        <begin position="517"/>
        <end position="520"/>
    </location>
    <ligand>
        <name>GTP</name>
        <dbReference type="ChEBI" id="CHEBI:37565"/>
    </ligand>
</feature>
<accession>A0AAU8JXS7</accession>